<gene>
    <name evidence="2" type="ORF">FBEOM_6438</name>
</gene>
<feature type="region of interest" description="Disordered" evidence="1">
    <location>
        <begin position="390"/>
        <end position="410"/>
    </location>
</feature>
<feature type="region of interest" description="Disordered" evidence="1">
    <location>
        <begin position="684"/>
        <end position="774"/>
    </location>
</feature>
<reference evidence="2" key="1">
    <citation type="journal article" date="2017" name="Mycologia">
        <title>Fusarium algeriense, sp. nov., a novel toxigenic crown rot pathogen of durum wheat from Algeria is nested in the Fusarium burgessii species complex.</title>
        <authorList>
            <person name="Laraba I."/>
            <person name="Keddad A."/>
            <person name="Boureghda H."/>
            <person name="Abdallah N."/>
            <person name="Vaughan M.M."/>
            <person name="Proctor R.H."/>
            <person name="Busman M."/>
            <person name="O'Donnell K."/>
        </authorList>
    </citation>
    <scope>NUCLEOTIDE SEQUENCE</scope>
    <source>
        <strain evidence="2">NRRL 25174</strain>
    </source>
</reference>
<feature type="region of interest" description="Disordered" evidence="1">
    <location>
        <begin position="463"/>
        <end position="486"/>
    </location>
</feature>
<organism evidence="2 3">
    <name type="scientific">Fusarium beomiforme</name>
    <dbReference type="NCBI Taxonomy" id="44412"/>
    <lineage>
        <taxon>Eukaryota</taxon>
        <taxon>Fungi</taxon>
        <taxon>Dikarya</taxon>
        <taxon>Ascomycota</taxon>
        <taxon>Pezizomycotina</taxon>
        <taxon>Sordariomycetes</taxon>
        <taxon>Hypocreomycetidae</taxon>
        <taxon>Hypocreales</taxon>
        <taxon>Nectriaceae</taxon>
        <taxon>Fusarium</taxon>
        <taxon>Fusarium burgessii species complex</taxon>
    </lineage>
</organism>
<feature type="region of interest" description="Disordered" evidence="1">
    <location>
        <begin position="869"/>
        <end position="888"/>
    </location>
</feature>
<dbReference type="EMBL" id="PVQB02000271">
    <property type="protein sequence ID" value="KAF4339655.1"/>
    <property type="molecule type" value="Genomic_DNA"/>
</dbReference>
<feature type="region of interest" description="Disordered" evidence="1">
    <location>
        <begin position="230"/>
        <end position="315"/>
    </location>
</feature>
<evidence type="ECO:0000256" key="1">
    <source>
        <dbReference type="SAM" id="MobiDB-lite"/>
    </source>
</evidence>
<feature type="compositionally biased region" description="Polar residues" evidence="1">
    <location>
        <begin position="790"/>
        <end position="802"/>
    </location>
</feature>
<dbReference type="Proteomes" id="UP000730481">
    <property type="component" value="Unassembled WGS sequence"/>
</dbReference>
<feature type="compositionally biased region" description="Low complexity" evidence="1">
    <location>
        <begin position="700"/>
        <end position="718"/>
    </location>
</feature>
<feature type="compositionally biased region" description="Basic and acidic residues" evidence="1">
    <location>
        <begin position="393"/>
        <end position="410"/>
    </location>
</feature>
<feature type="compositionally biased region" description="Basic and acidic residues" evidence="1">
    <location>
        <begin position="738"/>
        <end position="753"/>
    </location>
</feature>
<dbReference type="AlphaFoldDB" id="A0A9P5DY18"/>
<name>A0A9P5DY18_9HYPO</name>
<reference evidence="2" key="2">
    <citation type="submission" date="2020-02" db="EMBL/GenBank/DDBJ databases">
        <title>Identification and distribution of gene clusters putatively required for synthesis of sphingolipid metabolism inhibitors in phylogenetically diverse species of the filamentous fungus Fusarium.</title>
        <authorList>
            <person name="Kim H.-S."/>
            <person name="Busman M."/>
            <person name="Brown D.W."/>
            <person name="Divon H."/>
            <person name="Uhlig S."/>
            <person name="Proctor R.H."/>
        </authorList>
    </citation>
    <scope>NUCLEOTIDE SEQUENCE</scope>
    <source>
        <strain evidence="2">NRRL 25174</strain>
    </source>
</reference>
<keyword evidence="3" id="KW-1185">Reference proteome</keyword>
<protein>
    <submittedName>
        <fullName evidence="2">Uncharacterized protein</fullName>
    </submittedName>
</protein>
<feature type="compositionally biased region" description="Basic and acidic residues" evidence="1">
    <location>
        <begin position="873"/>
        <end position="888"/>
    </location>
</feature>
<evidence type="ECO:0000313" key="3">
    <source>
        <dbReference type="Proteomes" id="UP000730481"/>
    </source>
</evidence>
<feature type="compositionally biased region" description="Basic and acidic residues" evidence="1">
    <location>
        <begin position="468"/>
        <end position="486"/>
    </location>
</feature>
<feature type="region of interest" description="Disordered" evidence="1">
    <location>
        <begin position="790"/>
        <end position="834"/>
    </location>
</feature>
<comment type="caution">
    <text evidence="2">The sequence shown here is derived from an EMBL/GenBank/DDBJ whole genome shotgun (WGS) entry which is preliminary data.</text>
</comment>
<evidence type="ECO:0000313" key="2">
    <source>
        <dbReference type="EMBL" id="KAF4339655.1"/>
    </source>
</evidence>
<proteinExistence type="predicted"/>
<accession>A0A9P5DY18</accession>
<sequence length="1052" mass="118255">MLAATRIWTSERLVQSRTGTANILRSTVSLQSRCEQCRHFSPAVSTSSEYRHGRRRGSARFQQPATLNRNISWDTKSKAFKKASKGCHQSADPAKFATIDQVKTWANDLFGIRPGSNIEDVERSAIEHLFRGDTKANIRKATLTNAHHFSPASASTATSKETLFSAVHGQDATYIDPITNRRVSKSTNAGTAAQYEDQRSYKPSDFVEMYAVDSKPKYDDLDKYKPIIDIETKQPDQPKYDDLDKYKPKIDERPAEEKPVQYDDLDKYGPVKHNEPDGKRPPTAEEDSKNYKDLDKYATKNLDDPLAKRQLTAEEQSKVYDDLDLYKPVYYNEPDGKRPQTAEELSKTYDDLHKYEAVYWNEPDGLREPTPEERSKDYKDLHLYGSVQWNEPDGLRHLTPEEESKQHEDLDQYAEPFEASQSVLKAHEKAQMDRTMRGKPVAPKVDAPVEDFASKYDDLHKYGPYHWNEPDGLRKPTPEELSKNYDDLHLYGGPFQWNEPDGLRTLTPEEKSKSYKDVHMYAARDLSPPVDRVHPEEASKAYKDLPDYRNFANADDPTPRIHPEVASKKYADLGAYAFADSDPQTEHVHPELASKEYKDLHKYPSAGFEEIIEAQRVHPEELSKNYTDLGNYRRSDFVSQAQAFPVQPEDASKVFQDLHKYTNVRQTEPIGKMSVPLDEVARGLREFDSKAGSQDSPDATSRTYSRSSNRSSPNSTETSTDHSGPESVEAIRAAVLRRAHESSQKDKNQDLPGKKGQQVKTHDALKGSKLTGNYARDFPEEFGARWSTAFSPSKSSLFPNTHSESSPAKEVSSSIEDDVEPGSMDESFPIDDTKLQPSLDRYADRMKDLYSHKPQGLQTHYTQEIGAPTMPVSEKHFPPKEPRAETEKPKVAAYKIVAYDPASRVMSVAEANSAVGVSDSPTSIPDALIKLGDPTKFLPYIKSFQDQGYQVVSGSGRMLIFRKMQSGDETASQGGSSSTDSITRIWHDSHHERCHQSSTRRSSNFKTKKSAKKGSIGRKVLVGTGVVAGSAYAAALLAKSLSTKSSDVKLQS</sequence>
<feature type="compositionally biased region" description="Low complexity" evidence="1">
    <location>
        <begin position="803"/>
        <end position="814"/>
    </location>
</feature>
<feature type="compositionally biased region" description="Basic and acidic residues" evidence="1">
    <location>
        <begin position="427"/>
        <end position="436"/>
    </location>
</feature>
<feature type="region of interest" description="Disordered" evidence="1">
    <location>
        <begin position="989"/>
        <end position="1014"/>
    </location>
</feature>
<feature type="region of interest" description="Disordered" evidence="1">
    <location>
        <begin position="427"/>
        <end position="446"/>
    </location>
</feature>
<feature type="compositionally biased region" description="Polar residues" evidence="1">
    <location>
        <begin position="996"/>
        <end position="1005"/>
    </location>
</feature>
<dbReference type="OrthoDB" id="3946750at2759"/>